<keyword evidence="1" id="KW-0812">Transmembrane</keyword>
<keyword evidence="3" id="KW-1185">Reference proteome</keyword>
<feature type="transmembrane region" description="Helical" evidence="1">
    <location>
        <begin position="21"/>
        <end position="43"/>
    </location>
</feature>
<dbReference type="EMBL" id="JAPKFM010000002">
    <property type="protein sequence ID" value="MCX2963154.1"/>
    <property type="molecule type" value="Genomic_DNA"/>
</dbReference>
<evidence type="ECO:0000256" key="1">
    <source>
        <dbReference type="SAM" id="Phobius"/>
    </source>
</evidence>
<feature type="transmembrane region" description="Helical" evidence="1">
    <location>
        <begin position="72"/>
        <end position="94"/>
    </location>
</feature>
<comment type="caution">
    <text evidence="2">The sequence shown here is derived from an EMBL/GenBank/DDBJ whole genome shotgun (WGS) entry which is preliminary data.</text>
</comment>
<dbReference type="RefSeq" id="WP_266060178.1">
    <property type="nucleotide sequence ID" value="NZ_JAPKFM010000002.1"/>
</dbReference>
<keyword evidence="1" id="KW-0472">Membrane</keyword>
<proteinExistence type="predicted"/>
<reference evidence="2" key="1">
    <citation type="submission" date="2022-10" db="EMBL/GenBank/DDBJ databases">
        <title>WGS of marine actinomycetes from Thailand.</title>
        <authorList>
            <person name="Thawai C."/>
        </authorList>
    </citation>
    <scope>NUCLEOTIDE SEQUENCE</scope>
    <source>
        <strain evidence="2">SW21</strain>
    </source>
</reference>
<accession>A0A9X3D1X2</accession>
<protein>
    <submittedName>
        <fullName evidence="2">Uncharacterized protein</fullName>
    </submittedName>
</protein>
<evidence type="ECO:0000313" key="3">
    <source>
        <dbReference type="Proteomes" id="UP001143347"/>
    </source>
</evidence>
<keyword evidence="1" id="KW-1133">Transmembrane helix</keyword>
<name>A0A9X3D1X2_9ACTN</name>
<organism evidence="2 3">
    <name type="scientific">Gordonia aquimaris</name>
    <dbReference type="NCBI Taxonomy" id="2984863"/>
    <lineage>
        <taxon>Bacteria</taxon>
        <taxon>Bacillati</taxon>
        <taxon>Actinomycetota</taxon>
        <taxon>Actinomycetes</taxon>
        <taxon>Mycobacteriales</taxon>
        <taxon>Gordoniaceae</taxon>
        <taxon>Gordonia</taxon>
    </lineage>
</organism>
<dbReference type="Proteomes" id="UP001143347">
    <property type="component" value="Unassembled WGS sequence"/>
</dbReference>
<evidence type="ECO:0000313" key="2">
    <source>
        <dbReference type="EMBL" id="MCX2963154.1"/>
    </source>
</evidence>
<gene>
    <name evidence="2" type="ORF">OSB52_03510</name>
</gene>
<sequence>MADSDQADFARLHRWWIVRHVVVVVLQAMVFVGGCVLAFYSAVWALRTTPDLPAAYAVPARDRAGELPGPPIMYWLIWALPPTLIYGIGGIMFWRWKAGRWIVGFLWAGFTVIFPIIALLWIGMDVGGFAPS</sequence>
<dbReference type="AlphaFoldDB" id="A0A9X3D1X2"/>
<feature type="transmembrane region" description="Helical" evidence="1">
    <location>
        <begin position="101"/>
        <end position="122"/>
    </location>
</feature>